<dbReference type="PANTHER" id="PTHR23409:SF21">
    <property type="entry name" value="CAPSID PROTEIN"/>
    <property type="match status" value="1"/>
</dbReference>
<reference evidence="1" key="1">
    <citation type="submission" date="2022-01" db="EMBL/GenBank/DDBJ databases">
        <authorList>
            <person name="Braso-Vives M."/>
        </authorList>
    </citation>
    <scope>NUCLEOTIDE SEQUENCE</scope>
</reference>
<dbReference type="OrthoDB" id="6271650at2759"/>
<dbReference type="AlphaFoldDB" id="A0A8J9YPZ6"/>
<sequence>MTHIHPMSCSCTKSELDLFEVPPTQTAIQSGRWVEYHPVASLAETSPIEFDIPGAGEEFTDLSQTRLYVRAKIVRANGADLPNDAKVGPVNLWLHSLFSQVDATLGGKLVTDASNVYPYRAYLETLLNFGSEAKQTQLTSALFYQDTPGRLHLADPYPTDEGAVANEGLAKRAHMTRESREIDLLGPLHIDILFQDRYLLNKVDVKIKLHRSKHQFSLMSHGGEQYKVVISEASLFLRKVNLLPSYQLSIESQLNKQTAKYPLRRIQVKPFTIPRGNHSVSNDNLFLGQIPKRVAIALVDNAAFQGSYGTNPFNFQHFNLNHISLCVDGQEVPHKALTPNYDQGLFIRSYMNLFGPTGKQGQDCGNQIARDAFDKGYTIYCYDLSADLSGLSGDHFNVVREGNLRLELHFGQALEQTVVAVVFAEFDNLLEINRQRNISFDYSN</sequence>
<name>A0A8J9YPZ6_BRALA</name>
<dbReference type="GO" id="GO:0009263">
    <property type="term" value="P:deoxyribonucleotide biosynthetic process"/>
    <property type="evidence" value="ECO:0007669"/>
    <property type="project" value="InterPro"/>
</dbReference>
<keyword evidence="2" id="KW-1185">Reference proteome</keyword>
<dbReference type="PANTHER" id="PTHR23409">
    <property type="entry name" value="RIBONUCLEOSIDE-DIPHOSPHATE REDUCTASE SMALL CHAIN"/>
    <property type="match status" value="1"/>
</dbReference>
<dbReference type="GO" id="GO:0005829">
    <property type="term" value="C:cytosol"/>
    <property type="evidence" value="ECO:0007669"/>
    <property type="project" value="TreeGrafter"/>
</dbReference>
<organism evidence="1 2">
    <name type="scientific">Branchiostoma lanceolatum</name>
    <name type="common">Common lancelet</name>
    <name type="synonym">Amphioxus lanceolatum</name>
    <dbReference type="NCBI Taxonomy" id="7740"/>
    <lineage>
        <taxon>Eukaryota</taxon>
        <taxon>Metazoa</taxon>
        <taxon>Chordata</taxon>
        <taxon>Cephalochordata</taxon>
        <taxon>Leptocardii</taxon>
        <taxon>Amphioxiformes</taxon>
        <taxon>Branchiostomatidae</taxon>
        <taxon>Branchiostoma</taxon>
    </lineage>
</organism>
<protein>
    <submittedName>
        <fullName evidence="1">Hypp6073 protein</fullName>
    </submittedName>
</protein>
<evidence type="ECO:0000313" key="1">
    <source>
        <dbReference type="EMBL" id="CAH1240717.1"/>
    </source>
</evidence>
<proteinExistence type="predicted"/>
<dbReference type="Proteomes" id="UP000838412">
    <property type="component" value="Chromosome 11"/>
</dbReference>
<evidence type="ECO:0000313" key="2">
    <source>
        <dbReference type="Proteomes" id="UP000838412"/>
    </source>
</evidence>
<gene>
    <name evidence="1" type="primary">Hypp6073</name>
    <name evidence="1" type="ORF">BLAG_LOCUS4564</name>
</gene>
<dbReference type="GO" id="GO:0004748">
    <property type="term" value="F:ribonucleoside-diphosphate reductase activity, thioredoxin disulfide as acceptor"/>
    <property type="evidence" value="ECO:0007669"/>
    <property type="project" value="TreeGrafter"/>
</dbReference>
<dbReference type="EMBL" id="OV696696">
    <property type="protein sequence ID" value="CAH1240717.1"/>
    <property type="molecule type" value="Genomic_DNA"/>
</dbReference>
<dbReference type="InterPro" id="IPR000358">
    <property type="entry name" value="RNR_small_fam"/>
</dbReference>
<accession>A0A8J9YPZ6</accession>